<dbReference type="AlphaFoldDB" id="A0A0A9ASD7"/>
<dbReference type="InterPro" id="IPR032675">
    <property type="entry name" value="LRR_dom_sf"/>
</dbReference>
<feature type="compositionally biased region" description="Basic and acidic residues" evidence="2">
    <location>
        <begin position="320"/>
        <end position="332"/>
    </location>
</feature>
<evidence type="ECO:0000256" key="1">
    <source>
        <dbReference type="ARBA" id="ARBA00022737"/>
    </source>
</evidence>
<dbReference type="EMBL" id="GBRH01245102">
    <property type="protein sequence ID" value="JAD52793.1"/>
    <property type="molecule type" value="Transcribed_RNA"/>
</dbReference>
<accession>A0A0A9ASD7</accession>
<feature type="region of interest" description="Disordered" evidence="2">
    <location>
        <begin position="299"/>
        <end position="335"/>
    </location>
</feature>
<dbReference type="InterPro" id="IPR055414">
    <property type="entry name" value="LRR_R13L4/SHOC2-like"/>
</dbReference>
<name>A0A0A9ASD7_ARUDO</name>
<keyword evidence="1" id="KW-0677">Repeat</keyword>
<feature type="compositionally biased region" description="Polar residues" evidence="2">
    <location>
        <begin position="204"/>
        <end position="216"/>
    </location>
</feature>
<dbReference type="Gene3D" id="3.80.10.10">
    <property type="entry name" value="Ribonuclease Inhibitor"/>
    <property type="match status" value="1"/>
</dbReference>
<organism evidence="4">
    <name type="scientific">Arundo donax</name>
    <name type="common">Giant reed</name>
    <name type="synonym">Donax arundinaceus</name>
    <dbReference type="NCBI Taxonomy" id="35708"/>
    <lineage>
        <taxon>Eukaryota</taxon>
        <taxon>Viridiplantae</taxon>
        <taxon>Streptophyta</taxon>
        <taxon>Embryophyta</taxon>
        <taxon>Tracheophyta</taxon>
        <taxon>Spermatophyta</taxon>
        <taxon>Magnoliopsida</taxon>
        <taxon>Liliopsida</taxon>
        <taxon>Poales</taxon>
        <taxon>Poaceae</taxon>
        <taxon>PACMAD clade</taxon>
        <taxon>Arundinoideae</taxon>
        <taxon>Arundineae</taxon>
        <taxon>Arundo</taxon>
    </lineage>
</organism>
<feature type="domain" description="Disease resistance R13L4/SHOC-2-like LRR" evidence="3">
    <location>
        <begin position="39"/>
        <end position="192"/>
    </location>
</feature>
<dbReference type="Pfam" id="PF23598">
    <property type="entry name" value="LRR_14"/>
    <property type="match status" value="1"/>
</dbReference>
<evidence type="ECO:0000313" key="4">
    <source>
        <dbReference type="EMBL" id="JAD52793.1"/>
    </source>
</evidence>
<feature type="compositionally biased region" description="Polar residues" evidence="2">
    <location>
        <begin position="301"/>
        <end position="317"/>
    </location>
</feature>
<reference evidence="4" key="1">
    <citation type="submission" date="2014-09" db="EMBL/GenBank/DDBJ databases">
        <authorList>
            <person name="Magalhaes I.L.F."/>
            <person name="Oliveira U."/>
            <person name="Santos F.R."/>
            <person name="Vidigal T.H.D.A."/>
            <person name="Brescovit A.D."/>
            <person name="Santos A.J."/>
        </authorList>
    </citation>
    <scope>NUCLEOTIDE SEQUENCE</scope>
    <source>
        <tissue evidence="4">Shoot tissue taken approximately 20 cm above the soil surface</tissue>
    </source>
</reference>
<dbReference type="SUPFAM" id="SSF52058">
    <property type="entry name" value="L domain-like"/>
    <property type="match status" value="1"/>
</dbReference>
<proteinExistence type="predicted"/>
<feature type="region of interest" description="Disordered" evidence="2">
    <location>
        <begin position="200"/>
        <end position="240"/>
    </location>
</feature>
<reference evidence="4" key="2">
    <citation type="journal article" date="2015" name="Data Brief">
        <title>Shoot transcriptome of the giant reed, Arundo donax.</title>
        <authorList>
            <person name="Barrero R.A."/>
            <person name="Guerrero F.D."/>
            <person name="Moolhuijzen P."/>
            <person name="Goolsby J.A."/>
            <person name="Tidwell J."/>
            <person name="Bellgard S.E."/>
            <person name="Bellgard M.I."/>
        </authorList>
    </citation>
    <scope>NUCLEOTIDE SEQUENCE</scope>
    <source>
        <tissue evidence="4">Shoot tissue taken approximately 20 cm above the soil surface</tissue>
    </source>
</reference>
<protein>
    <recommendedName>
        <fullName evidence="3">Disease resistance R13L4/SHOC-2-like LRR domain-containing protein</fullName>
    </recommendedName>
</protein>
<evidence type="ECO:0000256" key="2">
    <source>
        <dbReference type="SAM" id="MobiDB-lite"/>
    </source>
</evidence>
<evidence type="ECO:0000259" key="3">
    <source>
        <dbReference type="Pfam" id="PF23598"/>
    </source>
</evidence>
<sequence length="408" mass="45005">MRSPMGAGDVRSLTIDFQGLPRGSLHALRDLYHRSMSSQEIYYLSSLKLHGDLSTSPEFVAIVSGLAELRLSSTTMAQDLLSALNAMPFLLYLTLITDEIEGISIKVGAFQSLRRLRIVVQHENPVLPEIEEEALPELVSLQLPCKHLGGPSGIEIRHLRKLQEIELHPKISEPARQEWEVVARNHPNRPNILPFINADDQVCNEPTNNNPVASSEESGHEEVVQGQLAEKAPEPSSVQHMPLSICHNSRVACEMDDSAHHEPIENPIGPEDAVLETIINEQPLLEEPLEHTPMQTRHENCSVQSRPTDILGSTCNHSGLRAERDDPRESESPGKPVALEVSTYKTGIQGWPAKKASEYSPVLTDQQGNYTSTELGPTGCCHTSIELLNTSNSTRQIHANGDVNNESL</sequence>